<sequence>MNKSGPITLPCGTPEVTLRKDEEAPSTTTHCLRSRRVKSTTKVVKYTQMLSNTRPFTTKAVLKVVQGVFNKRRNLPVN</sequence>
<dbReference type="AlphaFoldDB" id="A0A6S7JUY2"/>
<accession>A0A6S7JUY2</accession>
<name>A0A6S7JUY2_PARCT</name>
<dbReference type="EMBL" id="CACRXK020008092">
    <property type="protein sequence ID" value="CAB4013958.1"/>
    <property type="molecule type" value="Genomic_DNA"/>
</dbReference>
<reference evidence="1" key="1">
    <citation type="submission" date="2020-04" db="EMBL/GenBank/DDBJ databases">
        <authorList>
            <person name="Alioto T."/>
            <person name="Alioto T."/>
            <person name="Gomez Garrido J."/>
        </authorList>
    </citation>
    <scope>NUCLEOTIDE SEQUENCE</scope>
    <source>
        <strain evidence="1">A484AB</strain>
    </source>
</reference>
<evidence type="ECO:0000313" key="1">
    <source>
        <dbReference type="EMBL" id="CAB4013958.1"/>
    </source>
</evidence>
<keyword evidence="2" id="KW-1185">Reference proteome</keyword>
<organism evidence="1 2">
    <name type="scientific">Paramuricea clavata</name>
    <name type="common">Red gorgonian</name>
    <name type="synonym">Violescent sea-whip</name>
    <dbReference type="NCBI Taxonomy" id="317549"/>
    <lineage>
        <taxon>Eukaryota</taxon>
        <taxon>Metazoa</taxon>
        <taxon>Cnidaria</taxon>
        <taxon>Anthozoa</taxon>
        <taxon>Octocorallia</taxon>
        <taxon>Malacalcyonacea</taxon>
        <taxon>Plexauridae</taxon>
        <taxon>Paramuricea</taxon>
    </lineage>
</organism>
<gene>
    <name evidence="1" type="ORF">PACLA_8A072754</name>
</gene>
<comment type="caution">
    <text evidence="1">The sequence shown here is derived from an EMBL/GenBank/DDBJ whole genome shotgun (WGS) entry which is preliminary data.</text>
</comment>
<protein>
    <submittedName>
        <fullName evidence="1">Uncharacterized protein</fullName>
    </submittedName>
</protein>
<dbReference type="Proteomes" id="UP001152795">
    <property type="component" value="Unassembled WGS sequence"/>
</dbReference>
<proteinExistence type="predicted"/>
<evidence type="ECO:0000313" key="2">
    <source>
        <dbReference type="Proteomes" id="UP001152795"/>
    </source>
</evidence>